<evidence type="ECO:0000256" key="1">
    <source>
        <dbReference type="ARBA" id="ARBA00022450"/>
    </source>
</evidence>
<dbReference type="SUPFAM" id="SSF52151">
    <property type="entry name" value="FabD/lysophospholipase-like"/>
    <property type="match status" value="1"/>
</dbReference>
<dbReference type="SMART" id="SM00827">
    <property type="entry name" value="PKS_AT"/>
    <property type="match status" value="1"/>
</dbReference>
<dbReference type="SUPFAM" id="SSF55048">
    <property type="entry name" value="Probable ACP-binding domain of malonyl-CoA ACP transacylase"/>
    <property type="match status" value="1"/>
</dbReference>
<dbReference type="InterPro" id="IPR020843">
    <property type="entry name" value="ER"/>
</dbReference>
<evidence type="ECO:0000313" key="13">
    <source>
        <dbReference type="Proteomes" id="UP001148614"/>
    </source>
</evidence>
<evidence type="ECO:0000259" key="10">
    <source>
        <dbReference type="PROSITE" id="PS52004"/>
    </source>
</evidence>
<keyword evidence="3" id="KW-0808">Transferase</keyword>
<feature type="active site" description="Proton donor; for dehydratase activity" evidence="8">
    <location>
        <position position="1170"/>
    </location>
</feature>
<dbReference type="GO" id="GO:0006633">
    <property type="term" value="P:fatty acid biosynthetic process"/>
    <property type="evidence" value="ECO:0007669"/>
    <property type="project" value="InterPro"/>
</dbReference>
<keyword evidence="7" id="KW-0012">Acyltransferase</keyword>
<keyword evidence="6" id="KW-0511">Multifunctional enzyme</keyword>
<proteinExistence type="predicted"/>
<dbReference type="GO" id="GO:0044550">
    <property type="term" value="P:secondary metabolite biosynthetic process"/>
    <property type="evidence" value="ECO:0007669"/>
    <property type="project" value="UniProtKB-ARBA"/>
</dbReference>
<protein>
    <recommendedName>
        <fullName evidence="14">Carrier domain-containing protein</fullName>
    </recommendedName>
</protein>
<evidence type="ECO:0000256" key="3">
    <source>
        <dbReference type="ARBA" id="ARBA00022679"/>
    </source>
</evidence>
<dbReference type="InterPro" id="IPR016039">
    <property type="entry name" value="Thiolase-like"/>
</dbReference>
<feature type="region of interest" description="N-terminal hotdog fold" evidence="8">
    <location>
        <begin position="949"/>
        <end position="1091"/>
    </location>
</feature>
<dbReference type="GO" id="GO:0008168">
    <property type="term" value="F:methyltransferase activity"/>
    <property type="evidence" value="ECO:0007669"/>
    <property type="project" value="UniProtKB-KW"/>
</dbReference>
<dbReference type="Gene3D" id="3.10.129.110">
    <property type="entry name" value="Polyketide synthase dehydratase"/>
    <property type="match status" value="1"/>
</dbReference>
<dbReference type="Gene3D" id="3.90.180.10">
    <property type="entry name" value="Medium-chain alcohol dehydrogenases, catalytic domain"/>
    <property type="match status" value="1"/>
</dbReference>
<dbReference type="Pfam" id="PF02801">
    <property type="entry name" value="Ketoacyl-synt_C"/>
    <property type="match status" value="1"/>
</dbReference>
<keyword evidence="4" id="KW-0521">NADP</keyword>
<dbReference type="InterPro" id="IPR016036">
    <property type="entry name" value="Malonyl_transacylase_ACP-bd"/>
</dbReference>
<dbReference type="GO" id="GO:0016491">
    <property type="term" value="F:oxidoreductase activity"/>
    <property type="evidence" value="ECO:0007669"/>
    <property type="project" value="UniProtKB-KW"/>
</dbReference>
<dbReference type="InterPro" id="IPR018201">
    <property type="entry name" value="Ketoacyl_synth_AS"/>
</dbReference>
<organism evidence="12 13">
    <name type="scientific">Xylaria arbuscula</name>
    <dbReference type="NCBI Taxonomy" id="114810"/>
    <lineage>
        <taxon>Eukaryota</taxon>
        <taxon>Fungi</taxon>
        <taxon>Dikarya</taxon>
        <taxon>Ascomycota</taxon>
        <taxon>Pezizomycotina</taxon>
        <taxon>Sordariomycetes</taxon>
        <taxon>Xylariomycetidae</taxon>
        <taxon>Xylariales</taxon>
        <taxon>Xylariaceae</taxon>
        <taxon>Xylaria</taxon>
    </lineage>
</organism>
<dbReference type="GO" id="GO:0031177">
    <property type="term" value="F:phosphopantetheine binding"/>
    <property type="evidence" value="ECO:0007669"/>
    <property type="project" value="InterPro"/>
</dbReference>
<dbReference type="Pfam" id="PF21089">
    <property type="entry name" value="PKS_DH_N"/>
    <property type="match status" value="1"/>
</dbReference>
<evidence type="ECO:0000256" key="5">
    <source>
        <dbReference type="ARBA" id="ARBA00023002"/>
    </source>
</evidence>
<dbReference type="Proteomes" id="UP001148614">
    <property type="component" value="Unassembled WGS sequence"/>
</dbReference>
<evidence type="ECO:0000259" key="11">
    <source>
        <dbReference type="PROSITE" id="PS52019"/>
    </source>
</evidence>
<dbReference type="InterPro" id="IPR020806">
    <property type="entry name" value="PKS_PP-bd"/>
</dbReference>
<dbReference type="InterPro" id="IPR009081">
    <property type="entry name" value="PP-bd_ACP"/>
</dbReference>
<sequence>MDMNNNYTCAPLNGSREVGRGKNLGLPNELTHVEVDDPICIVGIGCHLPGGVRSPLSFWDFVVNKMSGQGPVPPDRFSIDGYCRPGSSQAGVMDCDGGYFIKADLRQFENAFFGINNLEATYMDPQQRKILEVVYECFENAGVSLESVSGTNCGVYVGGVTYDYAVQQGRDLDYCHRYSSTGTVATIMANRISHVFNLQGPSLTLDTACSSSMYAFHLAVSAIKAGECDRAIVAGANLIQSPEPHYMVHKAGVLSPTSTCHTFDTSADGYGRADGINAVYLKRLSDALREGDHVWSVVRGTAVNADGRTPGITQPSSDLQSAVIRKAYAMAGLDTQGTDYFECHGTGTAVGDPTEIDGIAQTFGTRNGTPLLLGSAKTNFGHSEGAAGLTSIIKVSLAFENSMIPPTYGVKSLNPRLCLESKGMEVVTEARQWPRSVRRSSINSFGYGGANGHCILESLGSYLGHRACELPSVSSVTSKYIVLPVSVASQNSLSPRVEGISTFVTTNSDPDILLRLAVTLAARRTHFQARASIVTRVQGDKTEQLDTITNQHVHEAGLLPLAFVFTGQGAQSQGMAKDLLLSNRTFANSIRLMDVALQRLPQDTVPTWSLETLLTSEDSVNGSFDDATLSQPLCTAIQVGLVDVISSWGINPIAVVGHSSGEIAAAYAAGFMNRELAIQIAYLRGLAVSQIKSSGNMMAVGLSITEARRLISSHNMEDEVCIACVNSPNSLTLSGSIAAIHALFNNSKEQKVFARILRTGNRAYHSPMVGEVGQLYEDMLRPLLTSPIRKKSPAHMFSSVGHHDDPLIDPRESTDMAKYWRGNLEKPVQFQLALTKLVTRSHVHLVEIGPHSALQGPIRQILTAMGIEMSCPYSPTLLRGENSQYSMQKLAGRLFSMGYDLRWQNINDIDVVPLPIHLLPPYPWDYSNQLLWYEPRPSTENRNRPYLRHELLGSKQVAGNGIEFLWRNVLRLDEIPWLLGHKIEAQTVFPATGYLAMTIEGLNQLFGIKRLENNTATQTFQFRNVAINAALVLDGADGYQNNIELHTIIFPTKITSIAASSKWFEFSISSWADGRETMHCAGTVTRAEKLSMRNTTRISQMDTLEETSLGLWYQKLQESGLNVSSSFQSLSKLRVDNTRIHPHVVATLRLDDIRLKNATTSYPIHPIAMDACLQAGVMAIAQGDVHSLQTFLPTFISECQVSSAGSGEYDDQGTIHASSKLTGISTQRINATLYDSHGIPKIDMKDVRVELYTAGLVNKTNANYDQPRQPGFRVQWKPDIERSLRPAVTRRLDKYLHSISTESQDDVGFVGALLDISAHKNPSMDLLAITQSHFDGNDRWLEILGRNEAFPRYRSWQAAVMNEQGDLVMENDECEVFDIVLISDRTILGKRLEDAVNVAISRLREFGLIIVHGSQVALPCLQKAGYTTTSIGTEIIVASRSPPELSLADRDFVLLCNEEHSQSMSDLIATLEARLKEGTNSRVRRAMLSDAEELGLTEDTVVISVLELEKEILATIAPSDFKNLKTIITANHILWLTGADVLYQPDPNLTLANGLARVLMPEQPSLHFSVVDVGSEINHGQDVHVTCDGIISALASCFVKEETEFVLSDGLLWISRLVEDSDFNAMFRRQLKLGDPIQKCSLSEASPARLSIGKVGVTDTLHYQMEVETSPPEGYVDIEVKALSINAKDIYGMAGRVETRKGTNALEFSGVIKAVGPCSHNNDLTPGSRVLVVAPHCSSTISRVPAWTVHRMLPDEDFVSAASLPFAYLTALYALDDRARLRAGESVLIHSGSGGVGIAAIRISQRIGATVYATVSTDQKREFLQNELGLPASHIFHSRNDQFVEQVNHATDGRGVNVILNSLAGDLLHASWKCISRFGRFVEIGKRDLIDAGRLDMDVFLRNATYTAFDLSELFYDEEGYYQDIISSKMNEVLTLFRSGELKPPPVTTFDVSEMAQAYRHFSSPDHIGKIVVSLEDPNTQIPASPPQYWTCLDPNKSILLIGCLGGLGRSLTRWLLARGARNFVFLSRSGADKPAAQTLLKQLKENGAKARVIRGDVTVVHDVSTAVAACEAEGSVLGGVIQGAMQLHEALFTNMSCQAWHEVLQPKWKGTWNIHQLLEGHDQELEFLLLLSSVKGTIPWATESNYSTANAFLNSFADWSRRQGKPTVTIGLGMISEVGYLHENADVGSVLLRRGVVPYNETEFLHLVDLSLASIRRGDGCKRSKQKAGSFGVSDVVTGLDLEGTFRLIDQGFEATPVFGEDKRASLLLASFKAEQNARRDARHKSAQDKQRLTAEVPWWGDVRDEATEILKQHLDAPTLKDAALRALRKQFSILMLMSAADVDDHKSLIDVGVDSMIASEFRAWIWKSFKIDVTFLDLLSARFSLDGLADAIKSGSDRF</sequence>
<evidence type="ECO:0000256" key="6">
    <source>
        <dbReference type="ARBA" id="ARBA00023268"/>
    </source>
</evidence>
<keyword evidence="5" id="KW-0560">Oxidoreductase</keyword>
<dbReference type="InterPro" id="IPR014031">
    <property type="entry name" value="Ketoacyl_synth_C"/>
</dbReference>
<comment type="caution">
    <text evidence="12">The sequence shown here is derived from an EMBL/GenBank/DDBJ whole genome shotgun (WGS) entry which is preliminary data.</text>
</comment>
<dbReference type="InterPro" id="IPR014043">
    <property type="entry name" value="Acyl_transferase_dom"/>
</dbReference>
<dbReference type="SMART" id="SM00826">
    <property type="entry name" value="PKS_DH"/>
    <property type="match status" value="1"/>
</dbReference>
<keyword evidence="13" id="KW-1185">Reference proteome</keyword>
<evidence type="ECO:0000256" key="2">
    <source>
        <dbReference type="ARBA" id="ARBA00022553"/>
    </source>
</evidence>
<dbReference type="SMART" id="SM00823">
    <property type="entry name" value="PKS_PP"/>
    <property type="match status" value="1"/>
</dbReference>
<evidence type="ECO:0000256" key="4">
    <source>
        <dbReference type="ARBA" id="ARBA00022857"/>
    </source>
</evidence>
<keyword evidence="1" id="KW-0596">Phosphopantetheine</keyword>
<dbReference type="CDD" id="cd05195">
    <property type="entry name" value="enoyl_red"/>
    <property type="match status" value="1"/>
</dbReference>
<dbReference type="Pfam" id="PF14765">
    <property type="entry name" value="PS-DH"/>
    <property type="match status" value="1"/>
</dbReference>
<dbReference type="InterPro" id="IPR049552">
    <property type="entry name" value="PKS_DH_N"/>
</dbReference>
<dbReference type="InterPro" id="IPR032821">
    <property type="entry name" value="PKS_assoc"/>
</dbReference>
<dbReference type="GO" id="GO:0032259">
    <property type="term" value="P:methylation"/>
    <property type="evidence" value="ECO:0007669"/>
    <property type="project" value="UniProtKB-KW"/>
</dbReference>
<dbReference type="SUPFAM" id="SSF50129">
    <property type="entry name" value="GroES-like"/>
    <property type="match status" value="1"/>
</dbReference>
<dbReference type="InterPro" id="IPR014030">
    <property type="entry name" value="Ketoacyl_synth_N"/>
</dbReference>
<dbReference type="Pfam" id="PF00109">
    <property type="entry name" value="ketoacyl-synt"/>
    <property type="match status" value="1"/>
</dbReference>
<keyword evidence="2" id="KW-0597">Phosphoprotein</keyword>
<dbReference type="FunFam" id="3.40.50.720:FF:000209">
    <property type="entry name" value="Polyketide synthase Pks12"/>
    <property type="match status" value="1"/>
</dbReference>
<dbReference type="Pfam" id="PF16197">
    <property type="entry name" value="KAsynt_C_assoc"/>
    <property type="match status" value="1"/>
</dbReference>
<evidence type="ECO:0000313" key="12">
    <source>
        <dbReference type="EMBL" id="KAJ3578749.1"/>
    </source>
</evidence>
<feature type="domain" description="Ketosynthase family 3 (KS3)" evidence="10">
    <location>
        <begin position="36"/>
        <end position="458"/>
    </location>
</feature>
<gene>
    <name evidence="12" type="ORF">NPX13_g1816</name>
</gene>
<dbReference type="InterPro" id="IPR057326">
    <property type="entry name" value="KR_dom"/>
</dbReference>
<feature type="active site" description="Proton acceptor; for dehydratase activity" evidence="8">
    <location>
        <position position="981"/>
    </location>
</feature>
<dbReference type="SMART" id="SM00822">
    <property type="entry name" value="PKS_KR"/>
    <property type="match status" value="1"/>
</dbReference>
<dbReference type="InterPro" id="IPR013968">
    <property type="entry name" value="PKS_KR"/>
</dbReference>
<dbReference type="InterPro" id="IPR020841">
    <property type="entry name" value="PKS_Beta-ketoAc_synthase_dom"/>
</dbReference>
<dbReference type="PROSITE" id="PS52004">
    <property type="entry name" value="KS3_2"/>
    <property type="match status" value="1"/>
</dbReference>
<dbReference type="PANTHER" id="PTHR43775">
    <property type="entry name" value="FATTY ACID SYNTHASE"/>
    <property type="match status" value="1"/>
</dbReference>
<dbReference type="PROSITE" id="PS52019">
    <property type="entry name" value="PKS_MFAS_DH"/>
    <property type="match status" value="1"/>
</dbReference>
<dbReference type="Pfam" id="PF23114">
    <property type="entry name" value="NAD-bd_HRPKS_sdrA"/>
    <property type="match status" value="1"/>
</dbReference>
<accession>A0A9W8NLD1</accession>
<dbReference type="PROSITE" id="PS50075">
    <property type="entry name" value="CARRIER"/>
    <property type="match status" value="1"/>
</dbReference>
<dbReference type="InterPro" id="IPR049900">
    <property type="entry name" value="PKS_mFAS_DH"/>
</dbReference>
<dbReference type="InterPro" id="IPR042104">
    <property type="entry name" value="PKS_dehydratase_sf"/>
</dbReference>
<dbReference type="InterPro" id="IPR036736">
    <property type="entry name" value="ACP-like_sf"/>
</dbReference>
<feature type="region of interest" description="C-terminal hotdog fold" evidence="8">
    <location>
        <begin position="1104"/>
        <end position="1258"/>
    </location>
</feature>
<dbReference type="SMART" id="SM00825">
    <property type="entry name" value="PKS_KS"/>
    <property type="match status" value="1"/>
</dbReference>
<dbReference type="InterPro" id="IPR049551">
    <property type="entry name" value="PKS_DH_C"/>
</dbReference>
<evidence type="ECO:0000256" key="7">
    <source>
        <dbReference type="ARBA" id="ARBA00023315"/>
    </source>
</evidence>
<dbReference type="InterPro" id="IPR036291">
    <property type="entry name" value="NAD(P)-bd_dom_sf"/>
</dbReference>
<dbReference type="InterPro" id="IPR001227">
    <property type="entry name" value="Ac_transferase_dom_sf"/>
</dbReference>
<dbReference type="InterPro" id="IPR056501">
    <property type="entry name" value="NAD-bd_HRPKS_sdrA"/>
</dbReference>
<dbReference type="GO" id="GO:0004312">
    <property type="term" value="F:fatty acid synthase activity"/>
    <property type="evidence" value="ECO:0007669"/>
    <property type="project" value="TreeGrafter"/>
</dbReference>
<evidence type="ECO:0000256" key="8">
    <source>
        <dbReference type="PROSITE-ProRule" id="PRU01363"/>
    </source>
</evidence>
<dbReference type="PANTHER" id="PTHR43775:SF50">
    <property type="entry name" value="HIGHLY REDUCING POLYKETIDE SYNTHASE SRDA"/>
    <property type="match status" value="1"/>
</dbReference>
<reference evidence="12" key="1">
    <citation type="submission" date="2022-07" db="EMBL/GenBank/DDBJ databases">
        <title>Genome Sequence of Xylaria arbuscula.</title>
        <authorList>
            <person name="Buettner E."/>
        </authorList>
    </citation>
    <scope>NUCLEOTIDE SEQUENCE</scope>
    <source>
        <strain evidence="12">VT107</strain>
    </source>
</reference>
<dbReference type="VEuPathDB" id="FungiDB:F4678DRAFT_485884"/>
<dbReference type="SUPFAM" id="SSF53901">
    <property type="entry name" value="Thiolase-like"/>
    <property type="match status" value="1"/>
</dbReference>
<dbReference type="Gene3D" id="3.40.50.720">
    <property type="entry name" value="NAD(P)-binding Rossmann-like Domain"/>
    <property type="match status" value="2"/>
</dbReference>
<evidence type="ECO:0008006" key="14">
    <source>
        <dbReference type="Google" id="ProtNLM"/>
    </source>
</evidence>
<feature type="domain" description="PKS/mFAS DH" evidence="11">
    <location>
        <begin position="949"/>
        <end position="1258"/>
    </location>
</feature>
<dbReference type="Gene3D" id="3.40.47.10">
    <property type="match status" value="1"/>
</dbReference>
<dbReference type="Pfam" id="PF13602">
    <property type="entry name" value="ADH_zinc_N_2"/>
    <property type="match status" value="1"/>
</dbReference>
<dbReference type="InterPro" id="IPR020807">
    <property type="entry name" value="PKS_DH"/>
</dbReference>
<dbReference type="InterPro" id="IPR016035">
    <property type="entry name" value="Acyl_Trfase/lysoPLipase"/>
</dbReference>
<name>A0A9W8NLD1_9PEZI</name>
<evidence type="ECO:0000259" key="9">
    <source>
        <dbReference type="PROSITE" id="PS50075"/>
    </source>
</evidence>
<dbReference type="SMART" id="SM00829">
    <property type="entry name" value="PKS_ER"/>
    <property type="match status" value="1"/>
</dbReference>
<dbReference type="EMBL" id="JANPWZ010000174">
    <property type="protein sequence ID" value="KAJ3578749.1"/>
    <property type="molecule type" value="Genomic_DNA"/>
</dbReference>
<dbReference type="Gene3D" id="1.10.1200.10">
    <property type="entry name" value="ACP-like"/>
    <property type="match status" value="1"/>
</dbReference>
<dbReference type="CDD" id="cd00833">
    <property type="entry name" value="PKS"/>
    <property type="match status" value="1"/>
</dbReference>
<dbReference type="SUPFAM" id="SSF51735">
    <property type="entry name" value="NAD(P)-binding Rossmann-fold domains"/>
    <property type="match status" value="2"/>
</dbReference>
<dbReference type="Pfam" id="PF00698">
    <property type="entry name" value="Acyl_transf_1"/>
    <property type="match status" value="1"/>
</dbReference>
<dbReference type="GO" id="GO:1901336">
    <property type="term" value="P:lactone biosynthetic process"/>
    <property type="evidence" value="ECO:0007669"/>
    <property type="project" value="UniProtKB-ARBA"/>
</dbReference>
<dbReference type="InterPro" id="IPR050091">
    <property type="entry name" value="PKS_NRPS_Biosynth_Enz"/>
</dbReference>
<dbReference type="InterPro" id="IPR011032">
    <property type="entry name" value="GroES-like_sf"/>
</dbReference>
<feature type="domain" description="Carrier" evidence="9">
    <location>
        <begin position="2319"/>
        <end position="2398"/>
    </location>
</feature>
<dbReference type="GO" id="GO:0004315">
    <property type="term" value="F:3-oxoacyl-[acyl-carrier-protein] synthase activity"/>
    <property type="evidence" value="ECO:0007669"/>
    <property type="project" value="InterPro"/>
</dbReference>
<dbReference type="SUPFAM" id="SSF47336">
    <property type="entry name" value="ACP-like"/>
    <property type="match status" value="1"/>
</dbReference>
<dbReference type="PROSITE" id="PS00606">
    <property type="entry name" value="KS3_1"/>
    <property type="match status" value="1"/>
</dbReference>
<dbReference type="Pfam" id="PF08659">
    <property type="entry name" value="KR"/>
    <property type="match status" value="1"/>
</dbReference>
<dbReference type="Gene3D" id="3.40.366.10">
    <property type="entry name" value="Malonyl-Coenzyme A Acyl Carrier Protein, domain 2"/>
    <property type="match status" value="1"/>
</dbReference>